<dbReference type="PROSITE" id="PS50118">
    <property type="entry name" value="HMG_BOX_2"/>
    <property type="match status" value="1"/>
</dbReference>
<dbReference type="InterPro" id="IPR009071">
    <property type="entry name" value="HMG_box_dom"/>
</dbReference>
<dbReference type="AlphaFoldDB" id="A0A095A0T2"/>
<dbReference type="EMBL" id="KL251608">
    <property type="protein sequence ID" value="KGB40840.1"/>
    <property type="molecule type" value="Genomic_DNA"/>
</dbReference>
<protein>
    <submittedName>
        <fullName evidence="6">High mobility group protein 20A</fullName>
    </submittedName>
</protein>
<feature type="domain" description="HMG box" evidence="5">
    <location>
        <begin position="44"/>
        <end position="111"/>
    </location>
</feature>
<proteinExistence type="predicted"/>
<dbReference type="Pfam" id="PF00505">
    <property type="entry name" value="HMG_box"/>
    <property type="match status" value="1"/>
</dbReference>
<evidence type="ECO:0000256" key="1">
    <source>
        <dbReference type="ARBA" id="ARBA00023125"/>
    </source>
</evidence>
<dbReference type="GO" id="GO:0003677">
    <property type="term" value="F:DNA binding"/>
    <property type="evidence" value="ECO:0007669"/>
    <property type="project" value="UniProtKB-UniRule"/>
</dbReference>
<dbReference type="InterPro" id="IPR051965">
    <property type="entry name" value="ChromReg_NeuronalGeneExpr"/>
</dbReference>
<evidence type="ECO:0000256" key="2">
    <source>
        <dbReference type="ARBA" id="ARBA00023242"/>
    </source>
</evidence>
<gene>
    <name evidence="6" type="ORF">MS3_09329</name>
</gene>
<reference evidence="6" key="1">
    <citation type="journal article" date="2012" name="Nat. Genet.">
        <title>Whole-genome sequence of Schistosoma haematobium.</title>
        <authorList>
            <person name="Young N.D."/>
            <person name="Jex A.R."/>
            <person name="Li B."/>
            <person name="Liu S."/>
            <person name="Yang L."/>
            <person name="Xiong Z."/>
            <person name="Li Y."/>
            <person name="Cantacessi C."/>
            <person name="Hall R.S."/>
            <person name="Xu X."/>
            <person name="Chen F."/>
            <person name="Wu X."/>
            <person name="Zerlotini A."/>
            <person name="Oliveira G."/>
            <person name="Hofmann A."/>
            <person name="Zhang G."/>
            <person name="Fang X."/>
            <person name="Kang Y."/>
            <person name="Campbell B.E."/>
            <person name="Loukas A."/>
            <person name="Ranganathan S."/>
            <person name="Rollinson D."/>
            <person name="Rinaldi G."/>
            <person name="Brindley P.J."/>
            <person name="Yang H."/>
            <person name="Wang J."/>
            <person name="Wang J."/>
            <person name="Gasser R.B."/>
        </authorList>
    </citation>
    <scope>NUCLEOTIDE SEQUENCE [LARGE SCALE GENOMIC DNA]</scope>
</reference>
<keyword evidence="1 3" id="KW-0238">DNA-binding</keyword>
<organism evidence="6">
    <name type="scientific">Schistosoma haematobium</name>
    <name type="common">Blood fluke</name>
    <dbReference type="NCBI Taxonomy" id="6185"/>
    <lineage>
        <taxon>Eukaryota</taxon>
        <taxon>Metazoa</taxon>
        <taxon>Spiralia</taxon>
        <taxon>Lophotrochozoa</taxon>
        <taxon>Platyhelminthes</taxon>
        <taxon>Trematoda</taxon>
        <taxon>Digenea</taxon>
        <taxon>Strigeidida</taxon>
        <taxon>Schistosomatoidea</taxon>
        <taxon>Schistosomatidae</taxon>
        <taxon>Schistosoma</taxon>
    </lineage>
</organism>
<dbReference type="Gene3D" id="1.10.30.10">
    <property type="entry name" value="High mobility group box domain"/>
    <property type="match status" value="1"/>
</dbReference>
<dbReference type="GO" id="GO:0005634">
    <property type="term" value="C:nucleus"/>
    <property type="evidence" value="ECO:0007669"/>
    <property type="project" value="UniProtKB-UniRule"/>
</dbReference>
<feature type="coiled-coil region" evidence="4">
    <location>
        <begin position="174"/>
        <end position="229"/>
    </location>
</feature>
<evidence type="ECO:0000313" key="6">
    <source>
        <dbReference type="EMBL" id="KGB40840.1"/>
    </source>
</evidence>
<keyword evidence="4" id="KW-0175">Coiled coil</keyword>
<evidence type="ECO:0000256" key="4">
    <source>
        <dbReference type="SAM" id="Coils"/>
    </source>
</evidence>
<dbReference type="SMART" id="SM00398">
    <property type="entry name" value="HMG"/>
    <property type="match status" value="1"/>
</dbReference>
<keyword evidence="2 3" id="KW-0539">Nucleus</keyword>
<feature type="DNA-binding region" description="HMG box" evidence="3">
    <location>
        <begin position="44"/>
        <end position="111"/>
    </location>
</feature>
<evidence type="ECO:0000259" key="5">
    <source>
        <dbReference type="PROSITE" id="PS50118"/>
    </source>
</evidence>
<evidence type="ECO:0000256" key="3">
    <source>
        <dbReference type="PROSITE-ProRule" id="PRU00267"/>
    </source>
</evidence>
<sequence>MSSGNYAAPLHKLELITPTVPHVAQTTNYLTTVMKKAPYDKNAPRRPLSAFMLFMKKRRQESEYIASQSFSDRNRIIATEWAALSAEEKQVYTDQAAEDRESYKKLFAEYKTTDNYKKWLASNETVNANGPKAGCKRPVKQISHTKNNDIEADCKISIFTHEFLEYNRLREVILRQLKKHVSQLEEETALLSKHVENLVNAENRTKNQINTTRELLTNEENLLKQLCKELTVALSDVTLSNNTSDISLKGIERITETSVESFLSRLESLKNSSSYLELSSKIIQSIRLACQKKTIKLLTYEIN</sequence>
<dbReference type="PANTHER" id="PTHR46040:SF3">
    <property type="entry name" value="HIGH MOBILITY GROUP PROTEIN 2"/>
    <property type="match status" value="1"/>
</dbReference>
<dbReference type="PANTHER" id="PTHR46040">
    <property type="entry name" value="HIGH MOBILITY GROUP PROTEIN 2"/>
    <property type="match status" value="1"/>
</dbReference>
<dbReference type="STRING" id="6185.A0A095A0T2"/>
<accession>A0A095A0T2</accession>
<dbReference type="GO" id="GO:0010468">
    <property type="term" value="P:regulation of gene expression"/>
    <property type="evidence" value="ECO:0007669"/>
    <property type="project" value="TreeGrafter"/>
</dbReference>
<dbReference type="InterPro" id="IPR036910">
    <property type="entry name" value="HMG_box_dom_sf"/>
</dbReference>
<name>A0A095A0T2_SCHHA</name>
<dbReference type="SUPFAM" id="SSF47095">
    <property type="entry name" value="HMG-box"/>
    <property type="match status" value="1"/>
</dbReference>